<feature type="compositionally biased region" description="Acidic residues" evidence="2">
    <location>
        <begin position="139"/>
        <end position="149"/>
    </location>
</feature>
<evidence type="ECO:0000313" key="4">
    <source>
        <dbReference type="EMBL" id="KYN22011.1"/>
    </source>
</evidence>
<organism evidence="4 5">
    <name type="scientific">Trachymyrmex cornetzi</name>
    <dbReference type="NCBI Taxonomy" id="471704"/>
    <lineage>
        <taxon>Eukaryota</taxon>
        <taxon>Metazoa</taxon>
        <taxon>Ecdysozoa</taxon>
        <taxon>Arthropoda</taxon>
        <taxon>Hexapoda</taxon>
        <taxon>Insecta</taxon>
        <taxon>Pterygota</taxon>
        <taxon>Neoptera</taxon>
        <taxon>Endopterygota</taxon>
        <taxon>Hymenoptera</taxon>
        <taxon>Apocrita</taxon>
        <taxon>Aculeata</taxon>
        <taxon>Formicoidea</taxon>
        <taxon>Formicidae</taxon>
        <taxon>Myrmicinae</taxon>
        <taxon>Trachymyrmex</taxon>
    </lineage>
</organism>
<dbReference type="Proteomes" id="UP000078492">
    <property type="component" value="Unassembled WGS sequence"/>
</dbReference>
<feature type="coiled-coil region" evidence="1">
    <location>
        <begin position="170"/>
        <end position="197"/>
    </location>
</feature>
<gene>
    <name evidence="4" type="ORF">ALC57_05604</name>
</gene>
<feature type="region of interest" description="Disordered" evidence="2">
    <location>
        <begin position="134"/>
        <end position="156"/>
    </location>
</feature>
<dbReference type="Pfam" id="PF21738">
    <property type="entry name" value="DJR-like_dom"/>
    <property type="match status" value="1"/>
</dbReference>
<dbReference type="PANTHER" id="PTHR36159">
    <property type="entry name" value="PROTEIN CBG23766"/>
    <property type="match status" value="1"/>
</dbReference>
<evidence type="ECO:0000256" key="1">
    <source>
        <dbReference type="SAM" id="Coils"/>
    </source>
</evidence>
<dbReference type="STRING" id="471704.A0A151JAH0"/>
<dbReference type="PANTHER" id="PTHR36159:SF1">
    <property type="entry name" value="RETROVIRUS-RELATED POL POLYPROTEIN FROM TRANSPOSON 412-LIKE PROTEIN"/>
    <property type="match status" value="1"/>
</dbReference>
<reference evidence="4 5" key="1">
    <citation type="submission" date="2015-09" db="EMBL/GenBank/DDBJ databases">
        <title>Trachymyrmex cornetzi WGS genome.</title>
        <authorList>
            <person name="Nygaard S."/>
            <person name="Hu H."/>
            <person name="Boomsma J."/>
            <person name="Zhang G."/>
        </authorList>
    </citation>
    <scope>NUCLEOTIDE SEQUENCE [LARGE SCALE GENOMIC DNA]</scope>
    <source>
        <strain evidence="4">Tcor2-1</strain>
        <tissue evidence="4">Whole body</tissue>
    </source>
</reference>
<sequence length="351" mass="39740">MDVTSGSSLTSKISSTEGTWSYDKSGGCGISDISFKVDGTVFERFNTDFTGVEACIGLSYRALGCFLLGFGSSSFTEKNVSFMLGSLEDSTVFSTICFSGSIIANVVERLTKSCDKRASLRTLGSYEGQNEDWYGLENKEEEEEQEDSSDSGTRRYPARFTAARRSRVIVAKVVNDSKAAQRQLEELQRHNRVMEGRGVYLAPYKRGRGGVSSVVEYDQAFMAVKTATQLEEPRYVIYALQTGRKNIMSQDVSVFDDCNLSNVKVYLNSDFYPYGDLNLDFDKKRYALLFDMYARFRKAYYGIDSFETLLNVLSFIEKGPFAVIDCSRRNESALQNVFKIFHWWSRHQEEL</sequence>
<dbReference type="InterPro" id="IPR049512">
    <property type="entry name" value="DJR-like_dom"/>
</dbReference>
<feature type="region of interest" description="Disordered" evidence="2">
    <location>
        <begin position="1"/>
        <end position="20"/>
    </location>
</feature>
<evidence type="ECO:0000259" key="3">
    <source>
        <dbReference type="Pfam" id="PF21738"/>
    </source>
</evidence>
<protein>
    <recommendedName>
        <fullName evidence="3">Double jelly roll-like domain-containing protein</fullName>
    </recommendedName>
</protein>
<evidence type="ECO:0000313" key="5">
    <source>
        <dbReference type="Proteomes" id="UP000078492"/>
    </source>
</evidence>
<keyword evidence="5" id="KW-1185">Reference proteome</keyword>
<feature type="domain" description="Double jelly roll-like" evidence="3">
    <location>
        <begin position="222"/>
        <end position="333"/>
    </location>
</feature>
<evidence type="ECO:0000256" key="2">
    <source>
        <dbReference type="SAM" id="MobiDB-lite"/>
    </source>
</evidence>
<name>A0A151JAH0_9HYME</name>
<proteinExistence type="predicted"/>
<dbReference type="AlphaFoldDB" id="A0A151JAH0"/>
<accession>A0A151JAH0</accession>
<feature type="compositionally biased region" description="Low complexity" evidence="2">
    <location>
        <begin position="1"/>
        <end position="16"/>
    </location>
</feature>
<dbReference type="EMBL" id="KQ979289">
    <property type="protein sequence ID" value="KYN22011.1"/>
    <property type="molecule type" value="Genomic_DNA"/>
</dbReference>
<keyword evidence="1" id="KW-0175">Coiled coil</keyword>